<proteinExistence type="predicted"/>
<gene>
    <name evidence="1" type="ORF">L2E82_43851</name>
</gene>
<accession>A0ACB8ZQ97</accession>
<keyword evidence="2" id="KW-1185">Reference proteome</keyword>
<evidence type="ECO:0000313" key="1">
    <source>
        <dbReference type="EMBL" id="KAI3699491.1"/>
    </source>
</evidence>
<dbReference type="Proteomes" id="UP001055811">
    <property type="component" value="Linkage Group LG08"/>
</dbReference>
<name>A0ACB8ZQ97_CICIN</name>
<dbReference type="EMBL" id="CM042016">
    <property type="protein sequence ID" value="KAI3699491.1"/>
    <property type="molecule type" value="Genomic_DNA"/>
</dbReference>
<reference evidence="2" key="1">
    <citation type="journal article" date="2022" name="Mol. Ecol. Resour.">
        <title>The genomes of chicory, endive, great burdock and yacon provide insights into Asteraceae palaeo-polyploidization history and plant inulin production.</title>
        <authorList>
            <person name="Fan W."/>
            <person name="Wang S."/>
            <person name="Wang H."/>
            <person name="Wang A."/>
            <person name="Jiang F."/>
            <person name="Liu H."/>
            <person name="Zhao H."/>
            <person name="Xu D."/>
            <person name="Zhang Y."/>
        </authorList>
    </citation>
    <scope>NUCLEOTIDE SEQUENCE [LARGE SCALE GENOMIC DNA]</scope>
    <source>
        <strain evidence="2">cv. Punajuju</strain>
    </source>
</reference>
<protein>
    <submittedName>
        <fullName evidence="1">Uncharacterized protein</fullName>
    </submittedName>
</protein>
<sequence>MEERSGVIGDVAVVAILSIIHQQRPWGRGWRTLEGWKRCEDCRRRCLLSIVSADDHSFLVIPVEPRCYKYRWWRGCRRIWELWERGERLKRKKRRCAIKMATSRKPPFLTIRCDFR</sequence>
<evidence type="ECO:0000313" key="2">
    <source>
        <dbReference type="Proteomes" id="UP001055811"/>
    </source>
</evidence>
<comment type="caution">
    <text evidence="1">The sequence shown here is derived from an EMBL/GenBank/DDBJ whole genome shotgun (WGS) entry which is preliminary data.</text>
</comment>
<reference evidence="1 2" key="2">
    <citation type="journal article" date="2022" name="Mol. Ecol. Resour.">
        <title>The genomes of chicory, endive, great burdock and yacon provide insights into Asteraceae paleo-polyploidization history and plant inulin production.</title>
        <authorList>
            <person name="Fan W."/>
            <person name="Wang S."/>
            <person name="Wang H."/>
            <person name="Wang A."/>
            <person name="Jiang F."/>
            <person name="Liu H."/>
            <person name="Zhao H."/>
            <person name="Xu D."/>
            <person name="Zhang Y."/>
        </authorList>
    </citation>
    <scope>NUCLEOTIDE SEQUENCE [LARGE SCALE GENOMIC DNA]</scope>
    <source>
        <strain evidence="2">cv. Punajuju</strain>
        <tissue evidence="1">Leaves</tissue>
    </source>
</reference>
<organism evidence="1 2">
    <name type="scientific">Cichorium intybus</name>
    <name type="common">Chicory</name>
    <dbReference type="NCBI Taxonomy" id="13427"/>
    <lineage>
        <taxon>Eukaryota</taxon>
        <taxon>Viridiplantae</taxon>
        <taxon>Streptophyta</taxon>
        <taxon>Embryophyta</taxon>
        <taxon>Tracheophyta</taxon>
        <taxon>Spermatophyta</taxon>
        <taxon>Magnoliopsida</taxon>
        <taxon>eudicotyledons</taxon>
        <taxon>Gunneridae</taxon>
        <taxon>Pentapetalae</taxon>
        <taxon>asterids</taxon>
        <taxon>campanulids</taxon>
        <taxon>Asterales</taxon>
        <taxon>Asteraceae</taxon>
        <taxon>Cichorioideae</taxon>
        <taxon>Cichorieae</taxon>
        <taxon>Cichoriinae</taxon>
        <taxon>Cichorium</taxon>
    </lineage>
</organism>